<dbReference type="Pfam" id="PF01476">
    <property type="entry name" value="LysM"/>
    <property type="match status" value="1"/>
</dbReference>
<proteinExistence type="predicted"/>
<organism evidence="3 4">
    <name type="scientific">Acrocarpospora corrugata</name>
    <dbReference type="NCBI Taxonomy" id="35763"/>
    <lineage>
        <taxon>Bacteria</taxon>
        <taxon>Bacillati</taxon>
        <taxon>Actinomycetota</taxon>
        <taxon>Actinomycetes</taxon>
        <taxon>Streptosporangiales</taxon>
        <taxon>Streptosporangiaceae</taxon>
        <taxon>Acrocarpospora</taxon>
    </lineage>
</organism>
<name>A0A5M3VY54_9ACTN</name>
<dbReference type="InterPro" id="IPR036779">
    <property type="entry name" value="LysM_dom_sf"/>
</dbReference>
<comment type="caution">
    <text evidence="3">The sequence shown here is derived from an EMBL/GenBank/DDBJ whole genome shotgun (WGS) entry which is preliminary data.</text>
</comment>
<protein>
    <recommendedName>
        <fullName evidence="2">LysM domain-containing protein</fullName>
    </recommendedName>
</protein>
<dbReference type="SUPFAM" id="SSF54106">
    <property type="entry name" value="LysM domain"/>
    <property type="match status" value="1"/>
</dbReference>
<sequence length="121" mass="13061">MRATNPSLRPNPVPKVRYSGSPVRLTRRGRFLLVAFVAAVSLLVLWYGTRSPVTASTGRADHAGLPWVTVQEGDTLWEIATAVSEGDDPGPMVRQIMNINRLPDPLIRPGSKLYLPSGGAG</sequence>
<gene>
    <name evidence="3" type="ORF">Acor_30930</name>
</gene>
<evidence type="ECO:0000313" key="3">
    <source>
        <dbReference type="EMBL" id="GES01029.1"/>
    </source>
</evidence>
<keyword evidence="1" id="KW-0472">Membrane</keyword>
<evidence type="ECO:0000259" key="2">
    <source>
        <dbReference type="PROSITE" id="PS51782"/>
    </source>
</evidence>
<dbReference type="Gene3D" id="3.10.350.10">
    <property type="entry name" value="LysM domain"/>
    <property type="match status" value="1"/>
</dbReference>
<evidence type="ECO:0000256" key="1">
    <source>
        <dbReference type="SAM" id="Phobius"/>
    </source>
</evidence>
<evidence type="ECO:0000313" key="4">
    <source>
        <dbReference type="Proteomes" id="UP000334990"/>
    </source>
</evidence>
<keyword evidence="4" id="KW-1185">Reference proteome</keyword>
<keyword evidence="1" id="KW-0812">Transmembrane</keyword>
<feature type="transmembrane region" description="Helical" evidence="1">
    <location>
        <begin position="31"/>
        <end position="49"/>
    </location>
</feature>
<dbReference type="Proteomes" id="UP000334990">
    <property type="component" value="Unassembled WGS sequence"/>
</dbReference>
<dbReference type="CDD" id="cd00118">
    <property type="entry name" value="LysM"/>
    <property type="match status" value="1"/>
</dbReference>
<dbReference type="AlphaFoldDB" id="A0A5M3VY54"/>
<dbReference type="EMBL" id="BLAD01000048">
    <property type="protein sequence ID" value="GES01029.1"/>
    <property type="molecule type" value="Genomic_DNA"/>
</dbReference>
<dbReference type="PROSITE" id="PS51782">
    <property type="entry name" value="LYSM"/>
    <property type="match status" value="1"/>
</dbReference>
<feature type="domain" description="LysM" evidence="2">
    <location>
        <begin position="66"/>
        <end position="115"/>
    </location>
</feature>
<accession>A0A5M3VY54</accession>
<dbReference type="InterPro" id="IPR018392">
    <property type="entry name" value="LysM"/>
</dbReference>
<keyword evidence="1" id="KW-1133">Transmembrane helix</keyword>
<reference evidence="3 4" key="1">
    <citation type="submission" date="2019-10" db="EMBL/GenBank/DDBJ databases">
        <title>Whole genome shotgun sequence of Acrocarpospora corrugata NBRC 13972.</title>
        <authorList>
            <person name="Ichikawa N."/>
            <person name="Kimura A."/>
            <person name="Kitahashi Y."/>
            <person name="Komaki H."/>
            <person name="Oguchi A."/>
        </authorList>
    </citation>
    <scope>NUCLEOTIDE SEQUENCE [LARGE SCALE GENOMIC DNA]</scope>
    <source>
        <strain evidence="3 4">NBRC 13972</strain>
    </source>
</reference>